<feature type="chain" id="PRO_5020023285" description="Secreted protein" evidence="1">
    <location>
        <begin position="20"/>
        <end position="76"/>
    </location>
</feature>
<protein>
    <recommendedName>
        <fullName evidence="4">Secreted protein</fullName>
    </recommendedName>
</protein>
<evidence type="ECO:0000256" key="1">
    <source>
        <dbReference type="SAM" id="SignalP"/>
    </source>
</evidence>
<feature type="signal peptide" evidence="1">
    <location>
        <begin position="1"/>
        <end position="19"/>
    </location>
</feature>
<dbReference type="EMBL" id="BGZK01000244">
    <property type="protein sequence ID" value="GBP31311.1"/>
    <property type="molecule type" value="Genomic_DNA"/>
</dbReference>
<gene>
    <name evidence="2" type="ORF">EVAR_31437_1</name>
</gene>
<dbReference type="AlphaFoldDB" id="A0A4C1UXU2"/>
<evidence type="ECO:0008006" key="4">
    <source>
        <dbReference type="Google" id="ProtNLM"/>
    </source>
</evidence>
<organism evidence="2 3">
    <name type="scientific">Eumeta variegata</name>
    <name type="common">Bagworm moth</name>
    <name type="synonym">Eumeta japonica</name>
    <dbReference type="NCBI Taxonomy" id="151549"/>
    <lineage>
        <taxon>Eukaryota</taxon>
        <taxon>Metazoa</taxon>
        <taxon>Ecdysozoa</taxon>
        <taxon>Arthropoda</taxon>
        <taxon>Hexapoda</taxon>
        <taxon>Insecta</taxon>
        <taxon>Pterygota</taxon>
        <taxon>Neoptera</taxon>
        <taxon>Endopterygota</taxon>
        <taxon>Lepidoptera</taxon>
        <taxon>Glossata</taxon>
        <taxon>Ditrysia</taxon>
        <taxon>Tineoidea</taxon>
        <taxon>Psychidae</taxon>
        <taxon>Oiketicinae</taxon>
        <taxon>Eumeta</taxon>
    </lineage>
</organism>
<evidence type="ECO:0000313" key="2">
    <source>
        <dbReference type="EMBL" id="GBP31311.1"/>
    </source>
</evidence>
<comment type="caution">
    <text evidence="2">The sequence shown here is derived from an EMBL/GenBank/DDBJ whole genome shotgun (WGS) entry which is preliminary data.</text>
</comment>
<proteinExistence type="predicted"/>
<reference evidence="2 3" key="1">
    <citation type="journal article" date="2019" name="Commun. Biol.">
        <title>The bagworm genome reveals a unique fibroin gene that provides high tensile strength.</title>
        <authorList>
            <person name="Kono N."/>
            <person name="Nakamura H."/>
            <person name="Ohtoshi R."/>
            <person name="Tomita M."/>
            <person name="Numata K."/>
            <person name="Arakawa K."/>
        </authorList>
    </citation>
    <scope>NUCLEOTIDE SEQUENCE [LARGE SCALE GENOMIC DNA]</scope>
</reference>
<evidence type="ECO:0000313" key="3">
    <source>
        <dbReference type="Proteomes" id="UP000299102"/>
    </source>
</evidence>
<accession>A0A4C1UXU2</accession>
<sequence>MKSLRLYAILGASLCYARALRVMKTRISIEKEKDPSYLTRQTTAALRGPITHVCRRRAGRFDLSEEKITDSVSLPT</sequence>
<name>A0A4C1UXU2_EUMVA</name>
<keyword evidence="1" id="KW-0732">Signal</keyword>
<dbReference type="Proteomes" id="UP000299102">
    <property type="component" value="Unassembled WGS sequence"/>
</dbReference>
<keyword evidence="3" id="KW-1185">Reference proteome</keyword>